<evidence type="ECO:0000313" key="2">
    <source>
        <dbReference type="EMBL" id="SJL08333.1"/>
    </source>
</evidence>
<dbReference type="Proteomes" id="UP000219338">
    <property type="component" value="Unassembled WGS sequence"/>
</dbReference>
<dbReference type="Pfam" id="PF07727">
    <property type="entry name" value="RVT_2"/>
    <property type="match status" value="1"/>
</dbReference>
<evidence type="ECO:0000313" key="3">
    <source>
        <dbReference type="Proteomes" id="UP000219338"/>
    </source>
</evidence>
<sequence length="243" mass="27782">MLYPDCDLWQVVISAEHKNLIDQGMIKESDLPKGKCAIVAQGFSQQPDDYSDMYTLVAKIVSIRLILTYAAKEDLELYTFDVKATFLNAPLSQKALYSLKQSFYEWYKTLSATLSDLSLEYYIIDPAVFYGKWSSPPNPSISMPSNGVDLFILMPVHVDDGLTVTNSAALYHWLIIELNKRFKDHPSWKLKLSQTDYIEKLLQSYNMADVNPSTVPLCSKLHNLKTYPSQLSEVLKNQLIHYH</sequence>
<protein>
    <recommendedName>
        <fullName evidence="1">Reverse transcriptase Ty1/copia-type domain-containing protein</fullName>
    </recommendedName>
</protein>
<organism evidence="2 3">
    <name type="scientific">Armillaria ostoyae</name>
    <name type="common">Armillaria root rot fungus</name>
    <dbReference type="NCBI Taxonomy" id="47428"/>
    <lineage>
        <taxon>Eukaryota</taxon>
        <taxon>Fungi</taxon>
        <taxon>Dikarya</taxon>
        <taxon>Basidiomycota</taxon>
        <taxon>Agaricomycotina</taxon>
        <taxon>Agaricomycetes</taxon>
        <taxon>Agaricomycetidae</taxon>
        <taxon>Agaricales</taxon>
        <taxon>Marasmiineae</taxon>
        <taxon>Physalacriaceae</taxon>
        <taxon>Armillaria</taxon>
    </lineage>
</organism>
<dbReference type="InterPro" id="IPR013103">
    <property type="entry name" value="RVT_2"/>
</dbReference>
<name>A0A284RHW2_ARMOS</name>
<evidence type="ECO:0000259" key="1">
    <source>
        <dbReference type="Pfam" id="PF07727"/>
    </source>
</evidence>
<dbReference type="EMBL" id="FUEG01000009">
    <property type="protein sequence ID" value="SJL08333.1"/>
    <property type="molecule type" value="Genomic_DNA"/>
</dbReference>
<dbReference type="STRING" id="47428.A0A284RHW2"/>
<proteinExistence type="predicted"/>
<reference evidence="3" key="1">
    <citation type="journal article" date="2017" name="Nat. Ecol. Evol.">
        <title>Genome expansion and lineage-specific genetic innovations in the forest pathogenic fungi Armillaria.</title>
        <authorList>
            <person name="Sipos G."/>
            <person name="Prasanna A.N."/>
            <person name="Walter M.C."/>
            <person name="O'Connor E."/>
            <person name="Balint B."/>
            <person name="Krizsan K."/>
            <person name="Kiss B."/>
            <person name="Hess J."/>
            <person name="Varga T."/>
            <person name="Slot J."/>
            <person name="Riley R."/>
            <person name="Boka B."/>
            <person name="Rigling D."/>
            <person name="Barry K."/>
            <person name="Lee J."/>
            <person name="Mihaltcheva S."/>
            <person name="LaButti K."/>
            <person name="Lipzen A."/>
            <person name="Waldron R."/>
            <person name="Moloney N.M."/>
            <person name="Sperisen C."/>
            <person name="Kredics L."/>
            <person name="Vagvoelgyi C."/>
            <person name="Patrignani A."/>
            <person name="Fitzpatrick D."/>
            <person name="Nagy I."/>
            <person name="Doyle S."/>
            <person name="Anderson J.B."/>
            <person name="Grigoriev I.V."/>
            <person name="Gueldener U."/>
            <person name="Muensterkoetter M."/>
            <person name="Nagy L.G."/>
        </authorList>
    </citation>
    <scope>NUCLEOTIDE SEQUENCE [LARGE SCALE GENOMIC DNA]</scope>
    <source>
        <strain evidence="3">C18/9</strain>
    </source>
</reference>
<dbReference type="AlphaFoldDB" id="A0A284RHW2"/>
<keyword evidence="3" id="KW-1185">Reference proteome</keyword>
<dbReference type="OrthoDB" id="5101206at2759"/>
<feature type="domain" description="Reverse transcriptase Ty1/copia-type" evidence="1">
    <location>
        <begin position="33"/>
        <end position="92"/>
    </location>
</feature>
<accession>A0A284RHW2</accession>
<gene>
    <name evidence="2" type="ORF">ARMOST_11696</name>
</gene>